<dbReference type="OrthoDB" id="1668230at2759"/>
<dbReference type="Pfam" id="PF07714">
    <property type="entry name" value="PK_Tyr_Ser-Thr"/>
    <property type="match status" value="1"/>
</dbReference>
<dbReference type="InterPro" id="IPR011009">
    <property type="entry name" value="Kinase-like_dom_sf"/>
</dbReference>
<keyword evidence="4" id="KW-0808">Transferase</keyword>
<dbReference type="GO" id="GO:0005886">
    <property type="term" value="C:plasma membrane"/>
    <property type="evidence" value="ECO:0007669"/>
    <property type="project" value="TreeGrafter"/>
</dbReference>
<keyword evidence="2" id="KW-0067">ATP-binding</keyword>
<name>A0A397TEK3_9GLOM</name>
<organism evidence="4 5">
    <name type="scientific">Glomus cerebriforme</name>
    <dbReference type="NCBI Taxonomy" id="658196"/>
    <lineage>
        <taxon>Eukaryota</taxon>
        <taxon>Fungi</taxon>
        <taxon>Fungi incertae sedis</taxon>
        <taxon>Mucoromycota</taxon>
        <taxon>Glomeromycotina</taxon>
        <taxon>Glomeromycetes</taxon>
        <taxon>Glomerales</taxon>
        <taxon>Glomeraceae</taxon>
        <taxon>Glomus</taxon>
    </lineage>
</organism>
<keyword evidence="1" id="KW-0547">Nucleotide-binding</keyword>
<dbReference type="PROSITE" id="PS50011">
    <property type="entry name" value="PROTEIN_KINASE_DOM"/>
    <property type="match status" value="1"/>
</dbReference>
<feature type="domain" description="Protein kinase" evidence="3">
    <location>
        <begin position="24"/>
        <end position="249"/>
    </location>
</feature>
<dbReference type="GO" id="GO:0005524">
    <property type="term" value="F:ATP binding"/>
    <property type="evidence" value="ECO:0007669"/>
    <property type="project" value="UniProtKB-KW"/>
</dbReference>
<evidence type="ECO:0000256" key="1">
    <source>
        <dbReference type="ARBA" id="ARBA00022741"/>
    </source>
</evidence>
<dbReference type="Gene3D" id="1.10.510.10">
    <property type="entry name" value="Transferase(Phosphotransferase) domain 1"/>
    <property type="match status" value="1"/>
</dbReference>
<evidence type="ECO:0000256" key="2">
    <source>
        <dbReference type="ARBA" id="ARBA00022840"/>
    </source>
</evidence>
<dbReference type="SUPFAM" id="SSF56112">
    <property type="entry name" value="Protein kinase-like (PK-like)"/>
    <property type="match status" value="1"/>
</dbReference>
<gene>
    <name evidence="4" type="ORF">C1645_757674</name>
</gene>
<proteinExistence type="predicted"/>
<protein>
    <submittedName>
        <fullName evidence="4">Kinase-like domain-containing protein</fullName>
    </submittedName>
</protein>
<evidence type="ECO:0000313" key="4">
    <source>
        <dbReference type="EMBL" id="RIA95376.1"/>
    </source>
</evidence>
<keyword evidence="4" id="KW-0418">Kinase</keyword>
<reference evidence="4 5" key="1">
    <citation type="submission" date="2018-06" db="EMBL/GenBank/DDBJ databases">
        <title>Comparative genomics reveals the genomic features of Rhizophagus irregularis, R. cerebriforme, R. diaphanum and Gigaspora rosea, and their symbiotic lifestyle signature.</title>
        <authorList>
            <person name="Morin E."/>
            <person name="San Clemente H."/>
            <person name="Chen E.C.H."/>
            <person name="De La Providencia I."/>
            <person name="Hainaut M."/>
            <person name="Kuo A."/>
            <person name="Kohler A."/>
            <person name="Murat C."/>
            <person name="Tang N."/>
            <person name="Roy S."/>
            <person name="Loubradou J."/>
            <person name="Henrissat B."/>
            <person name="Grigoriev I.V."/>
            <person name="Corradi N."/>
            <person name="Roux C."/>
            <person name="Martin F.M."/>
        </authorList>
    </citation>
    <scope>NUCLEOTIDE SEQUENCE [LARGE SCALE GENOMIC DNA]</scope>
    <source>
        <strain evidence="4 5">DAOM 227022</strain>
    </source>
</reference>
<dbReference type="AlphaFoldDB" id="A0A397TEK3"/>
<feature type="non-terminal residue" evidence="4">
    <location>
        <position position="386"/>
    </location>
</feature>
<accession>A0A397TEK3</accession>
<evidence type="ECO:0000313" key="5">
    <source>
        <dbReference type="Proteomes" id="UP000265703"/>
    </source>
</evidence>
<dbReference type="PANTHER" id="PTHR27001">
    <property type="entry name" value="OS01G0253100 PROTEIN"/>
    <property type="match status" value="1"/>
</dbReference>
<evidence type="ECO:0000259" key="3">
    <source>
        <dbReference type="PROSITE" id="PS50011"/>
    </source>
</evidence>
<dbReference type="GO" id="GO:0004672">
    <property type="term" value="F:protein kinase activity"/>
    <property type="evidence" value="ECO:0007669"/>
    <property type="project" value="InterPro"/>
</dbReference>
<dbReference type="PANTHER" id="PTHR27001:SF931">
    <property type="entry name" value="OS11G0664100 PROTEIN"/>
    <property type="match status" value="1"/>
</dbReference>
<comment type="caution">
    <text evidence="4">The sequence shown here is derived from an EMBL/GenBank/DDBJ whole genome shotgun (WGS) entry which is preliminary data.</text>
</comment>
<dbReference type="Proteomes" id="UP000265703">
    <property type="component" value="Unassembled WGS sequence"/>
</dbReference>
<keyword evidence="5" id="KW-1185">Reference proteome</keyword>
<dbReference type="EMBL" id="QKYT01000062">
    <property type="protein sequence ID" value="RIA95376.1"/>
    <property type="molecule type" value="Genomic_DNA"/>
</dbReference>
<sequence length="386" mass="44631">MKILKEWIAERINDDIYFFDYGEFSNLEEINEGTKWSLKKANLKNRRITVAIKNLDNNSKITKRSFKGFINKIKTFSKSHQNINRFLGLTKDSEGNYFSVWKYIFEGSLRDYLKDKFSLLQWNDKIQMALDITSGLMFLHSEAIVHGNLDANNIFIKNGRLMIADLSFCDSSKQDMEYDIYRLGILLLELSIGPLNSQGSFSLVQTYGKIEDPVENTPLEYQRVYQECWHEDPDLRPEVNEVYEILSQLKSKSNTNENLDEIFKGSLTPQQIIKKVKLNYGLILTEYDIQPGVQAIFAEDGELKMSLYEGQPMVYTNINGLQPVEVCINFPIAEITYKGDLLESFSKYADDDEKLHESFGHFFARKILLGGKIFIKKFGLANQTQI</sequence>
<dbReference type="InterPro" id="IPR001245">
    <property type="entry name" value="Ser-Thr/Tyr_kinase_cat_dom"/>
</dbReference>
<dbReference type="InterPro" id="IPR000719">
    <property type="entry name" value="Prot_kinase_dom"/>
</dbReference>